<proteinExistence type="predicted"/>
<evidence type="ECO:0000256" key="6">
    <source>
        <dbReference type="ARBA" id="ARBA00023014"/>
    </source>
</evidence>
<evidence type="ECO:0000256" key="7">
    <source>
        <dbReference type="ARBA" id="ARBA00023239"/>
    </source>
</evidence>
<name>A0A0F8WGT2_9ZZZZ</name>
<organism evidence="9">
    <name type="scientific">marine sediment metagenome</name>
    <dbReference type="NCBI Taxonomy" id="412755"/>
    <lineage>
        <taxon>unclassified sequences</taxon>
        <taxon>metagenomes</taxon>
        <taxon>ecological metagenomes</taxon>
    </lineage>
</organism>
<keyword evidence="4" id="KW-0479">Metal-binding</keyword>
<dbReference type="AlphaFoldDB" id="A0A0F8WGT2"/>
<dbReference type="GO" id="GO:0046872">
    <property type="term" value="F:metal ion binding"/>
    <property type="evidence" value="ECO:0007669"/>
    <property type="project" value="UniProtKB-KW"/>
</dbReference>
<keyword evidence="7" id="KW-0456">Lyase</keyword>
<evidence type="ECO:0000256" key="1">
    <source>
        <dbReference type="ARBA" id="ARBA00001966"/>
    </source>
</evidence>
<evidence type="ECO:0000256" key="5">
    <source>
        <dbReference type="ARBA" id="ARBA00023004"/>
    </source>
</evidence>
<feature type="domain" description="Serine dehydratase beta chain" evidence="8">
    <location>
        <begin position="19"/>
        <end position="131"/>
    </location>
</feature>
<keyword evidence="2" id="KW-0312">Gluconeogenesis</keyword>
<dbReference type="Pfam" id="PF03315">
    <property type="entry name" value="SDH_beta"/>
    <property type="match status" value="1"/>
</dbReference>
<dbReference type="GO" id="GO:0051539">
    <property type="term" value="F:4 iron, 4 sulfur cluster binding"/>
    <property type="evidence" value="ECO:0007669"/>
    <property type="project" value="UniProtKB-KW"/>
</dbReference>
<evidence type="ECO:0000256" key="3">
    <source>
        <dbReference type="ARBA" id="ARBA00022485"/>
    </source>
</evidence>
<evidence type="ECO:0000256" key="2">
    <source>
        <dbReference type="ARBA" id="ARBA00022432"/>
    </source>
</evidence>
<dbReference type="PANTHER" id="PTHR30182">
    <property type="entry name" value="L-SERINE DEHYDRATASE"/>
    <property type="match status" value="1"/>
</dbReference>
<comment type="cofactor">
    <cofactor evidence="1">
        <name>[4Fe-4S] cluster</name>
        <dbReference type="ChEBI" id="CHEBI:49883"/>
    </cofactor>
</comment>
<dbReference type="SUPFAM" id="SSF143548">
    <property type="entry name" value="Serine metabolism enzymes domain"/>
    <property type="match status" value="1"/>
</dbReference>
<dbReference type="InterPro" id="IPR005131">
    <property type="entry name" value="Ser_deHydtase_bsu"/>
</dbReference>
<comment type="caution">
    <text evidence="9">The sequence shown here is derived from an EMBL/GenBank/DDBJ whole genome shotgun (WGS) entry which is preliminary data.</text>
</comment>
<sequence length="246" mass="27812">MVSTIHKMSILNNIMRPIYGPSSSHTFAPARIGYHVRKIMDHYKGKVHAKIFFLHGAEEAFRGHKTDIAVIGGLLGFSPFTEEFEVFKSLNLNGTESSNTIKHKYNSTDYLFEFFIIPNFEIEEGMAFQILIDITDEEKGISLLASSLGGGDIEINHAFPTKGNNLITSQQIASKVIQSGFYVHPSQIQELSQSEFKFNSFQELIECGIKTNLSLSNIAIQREKILLNKSEEEILTFMLNQNWVLM</sequence>
<dbReference type="EMBL" id="LAZR01065176">
    <property type="protein sequence ID" value="KKK56062.1"/>
    <property type="molecule type" value="Genomic_DNA"/>
</dbReference>
<dbReference type="InterPro" id="IPR029009">
    <property type="entry name" value="ASB_dom_sf"/>
</dbReference>
<reference evidence="9" key="1">
    <citation type="journal article" date="2015" name="Nature">
        <title>Complex archaea that bridge the gap between prokaryotes and eukaryotes.</title>
        <authorList>
            <person name="Spang A."/>
            <person name="Saw J.H."/>
            <person name="Jorgensen S.L."/>
            <person name="Zaremba-Niedzwiedzka K."/>
            <person name="Martijn J."/>
            <person name="Lind A.E."/>
            <person name="van Eijk R."/>
            <person name="Schleper C."/>
            <person name="Guy L."/>
            <person name="Ettema T.J."/>
        </authorList>
    </citation>
    <scope>NUCLEOTIDE SEQUENCE</scope>
</reference>
<evidence type="ECO:0000256" key="4">
    <source>
        <dbReference type="ARBA" id="ARBA00022723"/>
    </source>
</evidence>
<dbReference type="Gene3D" id="3.30.1330.90">
    <property type="entry name" value="D-3-phosphoglycerate dehydrogenase, domain 3"/>
    <property type="match status" value="1"/>
</dbReference>
<keyword evidence="6" id="KW-0411">Iron-sulfur</keyword>
<dbReference type="PANTHER" id="PTHR30182:SF1">
    <property type="entry name" value="L-SERINE DEHYDRATASE 1"/>
    <property type="match status" value="1"/>
</dbReference>
<protein>
    <recommendedName>
        <fullName evidence="8">Serine dehydratase beta chain domain-containing protein</fullName>
    </recommendedName>
</protein>
<dbReference type="InterPro" id="IPR051318">
    <property type="entry name" value="Fe-S_L-Ser"/>
</dbReference>
<accession>A0A0F8WGT2</accession>
<feature type="non-terminal residue" evidence="9">
    <location>
        <position position="246"/>
    </location>
</feature>
<keyword evidence="5" id="KW-0408">Iron</keyword>
<dbReference type="GO" id="GO:0006094">
    <property type="term" value="P:gluconeogenesis"/>
    <property type="evidence" value="ECO:0007669"/>
    <property type="project" value="UniProtKB-KW"/>
</dbReference>
<evidence type="ECO:0000259" key="8">
    <source>
        <dbReference type="Pfam" id="PF03315"/>
    </source>
</evidence>
<keyword evidence="3" id="KW-0004">4Fe-4S</keyword>
<dbReference type="GO" id="GO:0003941">
    <property type="term" value="F:L-serine ammonia-lyase activity"/>
    <property type="evidence" value="ECO:0007669"/>
    <property type="project" value="InterPro"/>
</dbReference>
<evidence type="ECO:0000313" key="9">
    <source>
        <dbReference type="EMBL" id="KKK56062.1"/>
    </source>
</evidence>
<gene>
    <name evidence="9" type="ORF">LCGC14_3068300</name>
</gene>